<organism evidence="2 3">
    <name type="scientific">Faecalibacterium prausnitzii</name>
    <dbReference type="NCBI Taxonomy" id="853"/>
    <lineage>
        <taxon>Bacteria</taxon>
        <taxon>Bacillati</taxon>
        <taxon>Bacillota</taxon>
        <taxon>Clostridia</taxon>
        <taxon>Eubacteriales</taxon>
        <taxon>Oscillospiraceae</taxon>
        <taxon>Faecalibacterium</taxon>
    </lineage>
</organism>
<feature type="non-terminal residue" evidence="2">
    <location>
        <position position="96"/>
    </location>
</feature>
<dbReference type="EMBL" id="PRLD01000035">
    <property type="protein sequence ID" value="RAW54008.1"/>
    <property type="molecule type" value="Genomic_DNA"/>
</dbReference>
<sequence length="96" mass="10394">MILQVILEGLGLGVLLFLVCAVGIRKGAVGMVHLYSPAVQRRCVKLGLTTREKIKQNALIFKAVCVPGYIAYVLVCVYGINGARSFAAGFWQLLVI</sequence>
<keyword evidence="1" id="KW-0472">Membrane</keyword>
<protein>
    <submittedName>
        <fullName evidence="2">Uncharacterized protein</fullName>
    </submittedName>
</protein>
<evidence type="ECO:0000313" key="3">
    <source>
        <dbReference type="Proteomes" id="UP000251281"/>
    </source>
</evidence>
<evidence type="ECO:0000256" key="1">
    <source>
        <dbReference type="SAM" id="Phobius"/>
    </source>
</evidence>
<accession>A0A329TZF4</accession>
<feature type="transmembrane region" description="Helical" evidence="1">
    <location>
        <begin position="6"/>
        <end position="24"/>
    </location>
</feature>
<keyword evidence="1" id="KW-0812">Transmembrane</keyword>
<gene>
    <name evidence="2" type="ORF">C4N24_14695</name>
</gene>
<keyword evidence="1" id="KW-1133">Transmembrane helix</keyword>
<dbReference type="Proteomes" id="UP000251281">
    <property type="component" value="Unassembled WGS sequence"/>
</dbReference>
<dbReference type="AlphaFoldDB" id="A0A329TZF4"/>
<proteinExistence type="predicted"/>
<reference evidence="2 3" key="1">
    <citation type="submission" date="2018-02" db="EMBL/GenBank/DDBJ databases">
        <title>Complete genome sequencing of Faecalibacterium prausnitzii strains isolated from the human gut.</title>
        <authorList>
            <person name="Fitzgerald B.C."/>
            <person name="Shkoporov A.N."/>
            <person name="Ross P.R."/>
            <person name="Hill C."/>
        </authorList>
    </citation>
    <scope>NUCLEOTIDE SEQUENCE [LARGE SCALE GENOMIC DNA]</scope>
    <source>
        <strain evidence="2 3">APC923/51-1</strain>
    </source>
</reference>
<name>A0A329TZF4_9FIRM</name>
<evidence type="ECO:0000313" key="2">
    <source>
        <dbReference type="EMBL" id="RAW54008.1"/>
    </source>
</evidence>
<feature type="transmembrane region" description="Helical" evidence="1">
    <location>
        <begin position="59"/>
        <end position="80"/>
    </location>
</feature>
<comment type="caution">
    <text evidence="2">The sequence shown here is derived from an EMBL/GenBank/DDBJ whole genome shotgun (WGS) entry which is preliminary data.</text>
</comment>